<comment type="caution">
    <text evidence="1">The sequence shown here is derived from an EMBL/GenBank/DDBJ whole genome shotgun (WGS) entry which is preliminary data.</text>
</comment>
<name>A0ABW9SC03_9BACT</name>
<evidence type="ECO:0000313" key="2">
    <source>
        <dbReference type="Proteomes" id="UP000434916"/>
    </source>
</evidence>
<keyword evidence="2" id="KW-1185">Reference proteome</keyword>
<reference evidence="1 2" key="1">
    <citation type="journal article" date="2019" name="Nat. Med.">
        <title>A library of human gut bacterial isolates paired with longitudinal multiomics data enables mechanistic microbiome research.</title>
        <authorList>
            <person name="Poyet M."/>
            <person name="Groussin M."/>
            <person name="Gibbons S.M."/>
            <person name="Avila-Pacheco J."/>
            <person name="Jiang X."/>
            <person name="Kearney S.M."/>
            <person name="Perrotta A.R."/>
            <person name="Berdy B."/>
            <person name="Zhao S."/>
            <person name="Lieberman T.D."/>
            <person name="Swanson P.K."/>
            <person name="Smith M."/>
            <person name="Roesemann S."/>
            <person name="Alexander J.E."/>
            <person name="Rich S.A."/>
            <person name="Livny J."/>
            <person name="Vlamakis H."/>
            <person name="Clish C."/>
            <person name="Bullock K."/>
            <person name="Deik A."/>
            <person name="Scott J."/>
            <person name="Pierce K.A."/>
            <person name="Xavier R.J."/>
            <person name="Alm E.J."/>
        </authorList>
    </citation>
    <scope>NUCLEOTIDE SEQUENCE [LARGE SCALE GENOMIC DNA]</scope>
    <source>
        <strain evidence="1 2">BIOML-A29</strain>
    </source>
</reference>
<dbReference type="EMBL" id="WNCN01000008">
    <property type="protein sequence ID" value="MTU39381.1"/>
    <property type="molecule type" value="Genomic_DNA"/>
</dbReference>
<dbReference type="RefSeq" id="WP_155143757.1">
    <property type="nucleotide sequence ID" value="NZ_DAWDVS010000010.1"/>
</dbReference>
<accession>A0ABW9SC03</accession>
<gene>
    <name evidence="1" type="ORF">GMD82_07755</name>
</gene>
<sequence>MRITEQQLNWLDGLSCVRLKSDDTHLREVENFVSCKNSGLQEMIQGNAFKEDEKGNTAFYIIKSRCGEILAYFSLKCGLLFDKHGDLEIIDSKKKLSQLLSKRKLLTGNESLASELKTDLDKEILSIKEKLRHWIEIDENDSIHKRVAHTPIYDFGCTLLCQKVDSLGSGQEKFYNEFNPDLNAI</sequence>
<evidence type="ECO:0000313" key="1">
    <source>
        <dbReference type="EMBL" id="MTU39381.1"/>
    </source>
</evidence>
<protein>
    <submittedName>
        <fullName evidence="1">Uncharacterized protein</fullName>
    </submittedName>
</protein>
<dbReference type="Proteomes" id="UP000434916">
    <property type="component" value="Unassembled WGS sequence"/>
</dbReference>
<proteinExistence type="predicted"/>
<organism evidence="1 2">
    <name type="scientific">Parabacteroides merdae</name>
    <dbReference type="NCBI Taxonomy" id="46503"/>
    <lineage>
        <taxon>Bacteria</taxon>
        <taxon>Pseudomonadati</taxon>
        <taxon>Bacteroidota</taxon>
        <taxon>Bacteroidia</taxon>
        <taxon>Bacteroidales</taxon>
        <taxon>Tannerellaceae</taxon>
        <taxon>Parabacteroides</taxon>
    </lineage>
</organism>